<dbReference type="GeneID" id="83058042"/>
<dbReference type="HAMAP" id="MF_00017">
    <property type="entry name" value="RecR"/>
    <property type="match status" value="1"/>
</dbReference>
<evidence type="ECO:0000256" key="5">
    <source>
        <dbReference type="ARBA" id="ARBA00023172"/>
    </source>
</evidence>
<reference evidence="9" key="1">
    <citation type="submission" date="2016-08" db="EMBL/GenBank/DDBJ databases">
        <title>Complete genome of Cloacibacillus porcorum.</title>
        <authorList>
            <person name="Looft T."/>
            <person name="Bayles D.O."/>
            <person name="Alt D.P."/>
        </authorList>
    </citation>
    <scope>NUCLEOTIDE SEQUENCE [LARGE SCALE GENOMIC DNA]</scope>
    <source>
        <strain evidence="9">CL-84</strain>
    </source>
</reference>
<keyword evidence="6 7" id="KW-0234">DNA repair</keyword>
<dbReference type="Pfam" id="PF02132">
    <property type="entry name" value="RecR_ZnF"/>
    <property type="match status" value="1"/>
</dbReference>
<evidence type="ECO:0000256" key="3">
    <source>
        <dbReference type="ARBA" id="ARBA00022771"/>
    </source>
</evidence>
<keyword evidence="4 7" id="KW-0862">Zinc</keyword>
<dbReference type="Gene3D" id="1.10.8.420">
    <property type="entry name" value="RecR Domain 1"/>
    <property type="match status" value="1"/>
</dbReference>
<dbReference type="RefSeq" id="WP_066745173.1">
    <property type="nucleotide sequence ID" value="NZ_CP016757.1"/>
</dbReference>
<dbReference type="PANTHER" id="PTHR30446">
    <property type="entry name" value="RECOMBINATION PROTEIN RECR"/>
    <property type="match status" value="1"/>
</dbReference>
<dbReference type="KEGG" id="cpor:BED41_09300"/>
<dbReference type="STRING" id="1197717.BED41_09300"/>
<dbReference type="Gene3D" id="3.30.60.80">
    <property type="match status" value="1"/>
</dbReference>
<keyword evidence="1 7" id="KW-0479">Metal-binding</keyword>
<dbReference type="InterPro" id="IPR034137">
    <property type="entry name" value="TOPRIM_RecR"/>
</dbReference>
<dbReference type="Pfam" id="PF21176">
    <property type="entry name" value="RecR_HhH"/>
    <property type="match status" value="1"/>
</dbReference>
<keyword evidence="5 7" id="KW-0233">DNA recombination</keyword>
<accession>A0A1B2I5M2</accession>
<evidence type="ECO:0000313" key="10">
    <source>
        <dbReference type="Proteomes" id="UP000093044"/>
    </source>
</evidence>
<sequence length="199" mass="21957">MSLPGPVQKLIKQWSKLPGVGEKTARRMVFHLLRQEPGQIKDFGNAVIALTENIRRCSVCGAITDVDPCPICTDPIRNRKLLCIVESEEDCVAMEQAGIFNGIYHVLGGRLSPLDDEEIPEESIERMRQRVEEGGIEEIILATAPRIEGDLTAYAIQEALEGLPVKISRLSYGLPVGGSIGFADRVTLHMAMESRKEMS</sequence>
<dbReference type="AlphaFoldDB" id="A0A1B2I5M2"/>
<comment type="function">
    <text evidence="7">May play a role in DNA repair. It seems to be involved in an RecBC-independent recombinational process of DNA repair. It may act with RecF and RecO.</text>
</comment>
<dbReference type="OrthoDB" id="9802672at2"/>
<dbReference type="Pfam" id="PF13662">
    <property type="entry name" value="Toprim_4"/>
    <property type="match status" value="1"/>
</dbReference>
<dbReference type="GO" id="GO:0006310">
    <property type="term" value="P:DNA recombination"/>
    <property type="evidence" value="ECO:0007669"/>
    <property type="project" value="UniProtKB-UniRule"/>
</dbReference>
<evidence type="ECO:0000259" key="8">
    <source>
        <dbReference type="PROSITE" id="PS50880"/>
    </source>
</evidence>
<dbReference type="EMBL" id="CP016757">
    <property type="protein sequence ID" value="ANZ45247.1"/>
    <property type="molecule type" value="Genomic_DNA"/>
</dbReference>
<evidence type="ECO:0000256" key="2">
    <source>
        <dbReference type="ARBA" id="ARBA00022763"/>
    </source>
</evidence>
<keyword evidence="3 7" id="KW-0863">Zinc-finger</keyword>
<dbReference type="PROSITE" id="PS01300">
    <property type="entry name" value="RECR"/>
    <property type="match status" value="1"/>
</dbReference>
<dbReference type="Gene3D" id="3.40.1360.10">
    <property type="match status" value="1"/>
</dbReference>
<evidence type="ECO:0000256" key="1">
    <source>
        <dbReference type="ARBA" id="ARBA00022723"/>
    </source>
</evidence>
<dbReference type="NCBIfam" id="TIGR00615">
    <property type="entry name" value="recR"/>
    <property type="match status" value="1"/>
</dbReference>
<dbReference type="GO" id="GO:0006281">
    <property type="term" value="P:DNA repair"/>
    <property type="evidence" value="ECO:0007669"/>
    <property type="project" value="UniProtKB-UniRule"/>
</dbReference>
<gene>
    <name evidence="7" type="primary">recR</name>
    <name evidence="9" type="ORF">BED41_09300</name>
</gene>
<dbReference type="PROSITE" id="PS50880">
    <property type="entry name" value="TOPRIM"/>
    <property type="match status" value="1"/>
</dbReference>
<dbReference type="SUPFAM" id="SSF111304">
    <property type="entry name" value="Recombination protein RecR"/>
    <property type="match status" value="1"/>
</dbReference>
<dbReference type="InterPro" id="IPR023627">
    <property type="entry name" value="Rcmb_RecR"/>
</dbReference>
<dbReference type="GO" id="GO:0003677">
    <property type="term" value="F:DNA binding"/>
    <property type="evidence" value="ECO:0007669"/>
    <property type="project" value="UniProtKB-UniRule"/>
</dbReference>
<dbReference type="Proteomes" id="UP000093044">
    <property type="component" value="Chromosome"/>
</dbReference>
<dbReference type="Gene3D" id="6.10.250.240">
    <property type="match status" value="1"/>
</dbReference>
<dbReference type="InterPro" id="IPR015967">
    <property type="entry name" value="Rcmb_RecR_Znf"/>
</dbReference>
<dbReference type="CDD" id="cd01025">
    <property type="entry name" value="TOPRIM_recR"/>
    <property type="match status" value="1"/>
</dbReference>
<dbReference type="InterPro" id="IPR006171">
    <property type="entry name" value="TOPRIM_dom"/>
</dbReference>
<evidence type="ECO:0000256" key="6">
    <source>
        <dbReference type="ARBA" id="ARBA00023204"/>
    </source>
</evidence>
<evidence type="ECO:0000256" key="7">
    <source>
        <dbReference type="HAMAP-Rule" id="MF_00017"/>
    </source>
</evidence>
<dbReference type="GO" id="GO:0008270">
    <property type="term" value="F:zinc ion binding"/>
    <property type="evidence" value="ECO:0007669"/>
    <property type="project" value="UniProtKB-KW"/>
</dbReference>
<feature type="zinc finger region" description="C4-type" evidence="7">
    <location>
        <begin position="57"/>
        <end position="72"/>
    </location>
</feature>
<dbReference type="SMART" id="SM00493">
    <property type="entry name" value="TOPRIM"/>
    <property type="match status" value="1"/>
</dbReference>
<keyword evidence="2 7" id="KW-0227">DNA damage</keyword>
<proteinExistence type="inferred from homology"/>
<comment type="similarity">
    <text evidence="7">Belongs to the RecR family.</text>
</comment>
<evidence type="ECO:0000256" key="4">
    <source>
        <dbReference type="ARBA" id="ARBA00022833"/>
    </source>
</evidence>
<dbReference type="PANTHER" id="PTHR30446:SF0">
    <property type="entry name" value="RECOMBINATION PROTEIN RECR"/>
    <property type="match status" value="1"/>
</dbReference>
<keyword evidence="10" id="KW-1185">Reference proteome</keyword>
<organism evidence="9 10">
    <name type="scientific">Cloacibacillus porcorum</name>
    <dbReference type="NCBI Taxonomy" id="1197717"/>
    <lineage>
        <taxon>Bacteria</taxon>
        <taxon>Thermotogati</taxon>
        <taxon>Synergistota</taxon>
        <taxon>Synergistia</taxon>
        <taxon>Synergistales</taxon>
        <taxon>Synergistaceae</taxon>
        <taxon>Cloacibacillus</taxon>
    </lineage>
</organism>
<dbReference type="InterPro" id="IPR000093">
    <property type="entry name" value="DNA_Rcmb_RecR"/>
</dbReference>
<name>A0A1B2I5M2_9BACT</name>
<protein>
    <recommendedName>
        <fullName evidence="7">Recombination protein RecR</fullName>
    </recommendedName>
</protein>
<feature type="domain" description="Toprim" evidence="8">
    <location>
        <begin position="80"/>
        <end position="175"/>
    </location>
</feature>
<evidence type="ECO:0000313" key="9">
    <source>
        <dbReference type="EMBL" id="ANZ45247.1"/>
    </source>
</evidence>
<dbReference type="Pfam" id="PF21175">
    <property type="entry name" value="RecR_C"/>
    <property type="match status" value="1"/>
</dbReference>